<accession>A0A2K9LRX1</accession>
<dbReference type="GO" id="GO:0005737">
    <property type="term" value="C:cytoplasm"/>
    <property type="evidence" value="ECO:0007669"/>
    <property type="project" value="UniProtKB-SubCell"/>
</dbReference>
<dbReference type="InterPro" id="IPR054480">
    <property type="entry name" value="AHAS_small-like_ACT"/>
</dbReference>
<dbReference type="InterPro" id="IPR045865">
    <property type="entry name" value="ACT-like_dom_sf"/>
</dbReference>
<keyword evidence="1" id="KW-0804">Transcription</keyword>
<dbReference type="KEGG" id="kak:Kalk_20025"/>
<keyword evidence="1" id="KW-0678">Repressor</keyword>
<sequence>MQEFLVISAIGEDKSGIINGLSHAASENGCNILDTRMTVLGGEFAMIMMISGQAEQIAQAELIIPQVADSFGLTTILKRTRPRQEADASLPYYISVVSLDHPGIVREIAGFFSQREINIEEMETGTYAAAHTGSPMFSLDIAVKVPAKEAIAPLKEAFIAFCDERNLDATIEPRR</sequence>
<evidence type="ECO:0000313" key="4">
    <source>
        <dbReference type="Proteomes" id="UP000235116"/>
    </source>
</evidence>
<dbReference type="PIRSF" id="PIRSF028103">
    <property type="entry name" value="GcvR"/>
    <property type="match status" value="1"/>
</dbReference>
<dbReference type="Proteomes" id="UP000235116">
    <property type="component" value="Chromosome"/>
</dbReference>
<dbReference type="PROSITE" id="PS51671">
    <property type="entry name" value="ACT"/>
    <property type="match status" value="1"/>
</dbReference>
<keyword evidence="1" id="KW-0963">Cytoplasm</keyword>
<dbReference type="EMBL" id="CP022684">
    <property type="protein sequence ID" value="AUM15042.1"/>
    <property type="molecule type" value="Genomic_DNA"/>
</dbReference>
<proteinExistence type="predicted"/>
<dbReference type="Gene3D" id="3.30.70.260">
    <property type="match status" value="2"/>
</dbReference>
<reference evidence="4" key="1">
    <citation type="submission" date="2017-08" db="EMBL/GenBank/DDBJ databases">
        <title>Direct submision.</title>
        <authorList>
            <person name="Kim S.-J."/>
            <person name="Rhee S.-K."/>
        </authorList>
    </citation>
    <scope>NUCLEOTIDE SEQUENCE [LARGE SCALE GENOMIC DNA]</scope>
    <source>
        <strain evidence="4">GI5</strain>
    </source>
</reference>
<dbReference type="InterPro" id="IPR002912">
    <property type="entry name" value="ACT_dom"/>
</dbReference>
<evidence type="ECO:0000313" key="3">
    <source>
        <dbReference type="EMBL" id="AUM15042.1"/>
    </source>
</evidence>
<evidence type="ECO:0000256" key="1">
    <source>
        <dbReference type="PIRNR" id="PIRNR028103"/>
    </source>
</evidence>
<dbReference type="SUPFAM" id="SSF55021">
    <property type="entry name" value="ACT-like"/>
    <property type="match status" value="2"/>
</dbReference>
<dbReference type="OrthoDB" id="5814713at2"/>
<gene>
    <name evidence="3" type="ORF">Kalk_20025</name>
</gene>
<keyword evidence="4" id="KW-1185">Reference proteome</keyword>
<dbReference type="AlphaFoldDB" id="A0A2K9LRX1"/>
<name>A0A2K9LRX1_9GAMM</name>
<comment type="subcellular location">
    <subcellularLocation>
        <location evidence="1">Cytoplasm</location>
    </subcellularLocation>
</comment>
<dbReference type="CDD" id="cd04869">
    <property type="entry name" value="ACT_GcvR_2"/>
    <property type="match status" value="1"/>
</dbReference>
<evidence type="ECO:0000259" key="2">
    <source>
        <dbReference type="PROSITE" id="PS51671"/>
    </source>
</evidence>
<feature type="domain" description="ACT" evidence="2">
    <location>
        <begin position="93"/>
        <end position="175"/>
    </location>
</feature>
<organism evidence="3 4">
    <name type="scientific">Ketobacter alkanivorans</name>
    <dbReference type="NCBI Taxonomy" id="1917421"/>
    <lineage>
        <taxon>Bacteria</taxon>
        <taxon>Pseudomonadati</taxon>
        <taxon>Pseudomonadota</taxon>
        <taxon>Gammaproteobacteria</taxon>
        <taxon>Pseudomonadales</taxon>
        <taxon>Ketobacteraceae</taxon>
        <taxon>Ketobacter</taxon>
    </lineage>
</organism>
<dbReference type="Pfam" id="PF13740">
    <property type="entry name" value="ACT_6"/>
    <property type="match status" value="1"/>
</dbReference>
<dbReference type="PANTHER" id="PTHR34875">
    <property type="entry name" value="UPF0237 PROTEIN MJ1558"/>
    <property type="match status" value="1"/>
</dbReference>
<protein>
    <recommendedName>
        <fullName evidence="1">Glycine cleavage system transcriptional repressor</fullName>
    </recommendedName>
</protein>
<dbReference type="PANTHER" id="PTHR34875:SF5">
    <property type="entry name" value="GLYCINE CLEAVAGE SYSTEM TRANSCRIPTIONAL REPRESSOR"/>
    <property type="match status" value="1"/>
</dbReference>
<dbReference type="GO" id="GO:0006355">
    <property type="term" value="P:regulation of DNA-templated transcription"/>
    <property type="evidence" value="ECO:0007669"/>
    <property type="project" value="UniProtKB-UniRule"/>
</dbReference>
<dbReference type="InterPro" id="IPR050990">
    <property type="entry name" value="UPF0237/GcvR_regulator"/>
</dbReference>
<dbReference type="Pfam" id="PF22629">
    <property type="entry name" value="ACT_AHAS_ss"/>
    <property type="match status" value="1"/>
</dbReference>
<dbReference type="InterPro" id="IPR016867">
    <property type="entry name" value="GcvR"/>
</dbReference>